<proteinExistence type="inferred from homology"/>
<feature type="transmembrane region" description="Helical" evidence="7">
    <location>
        <begin position="88"/>
        <end position="107"/>
    </location>
</feature>
<comment type="subcellular location">
    <subcellularLocation>
        <location evidence="1 7">Cell membrane</location>
        <topology evidence="1 7">Multi-pass membrane protein</topology>
    </subcellularLocation>
</comment>
<evidence type="ECO:0000313" key="11">
    <source>
        <dbReference type="Proteomes" id="UP000248544"/>
    </source>
</evidence>
<comment type="similarity">
    <text evidence="7">Belongs to the binding-protein-dependent transport system permease family.</text>
</comment>
<sequence length="275" mass="29264">MRPGPRPPLRGRAGEARPGGGGRVSVRVWLRWGVLLVTTAILLLCWQTLPTGGPGSTLPKLDAVLAALGPGGEWDVYLRALRTTLIEAFAGLAIGFVAGVVFGVLLGESPVLRRGFYPYALALQALPPIALAPIFVIWFGLGVESKIGLVAAATLFPILVSTMTGVAQTDPVRIEMATAFAATKAQIRRKIIFPGLVVPIFSGLEISIVLSFLAAITGELISANAGVGVILEVYQRDYRLAEEFAVLMILVVVGLLLALVTRIARRAVLERMPHE</sequence>
<keyword evidence="5 7" id="KW-1133">Transmembrane helix</keyword>
<keyword evidence="2 7" id="KW-0813">Transport</keyword>
<dbReference type="Proteomes" id="UP000248544">
    <property type="component" value="Unassembled WGS sequence"/>
</dbReference>
<dbReference type="AlphaFoldDB" id="A0A2W2G107"/>
<feature type="transmembrane region" description="Helical" evidence="7">
    <location>
        <begin position="244"/>
        <end position="264"/>
    </location>
</feature>
<dbReference type="SUPFAM" id="SSF161098">
    <property type="entry name" value="MetI-like"/>
    <property type="match status" value="1"/>
</dbReference>
<feature type="domain" description="ABC transmembrane type-1" evidence="9">
    <location>
        <begin position="81"/>
        <end position="261"/>
    </location>
</feature>
<dbReference type="InterPro" id="IPR000515">
    <property type="entry name" value="MetI-like"/>
</dbReference>
<feature type="transmembrane region" description="Helical" evidence="7">
    <location>
        <begin position="29"/>
        <end position="49"/>
    </location>
</feature>
<keyword evidence="6 7" id="KW-0472">Membrane</keyword>
<protein>
    <recommendedName>
        <fullName evidence="9">ABC transmembrane type-1 domain-containing protein</fullName>
    </recommendedName>
</protein>
<keyword evidence="11" id="KW-1185">Reference proteome</keyword>
<gene>
    <name evidence="10" type="ORF">C1I98_20950</name>
</gene>
<dbReference type="PANTHER" id="PTHR30151:SF20">
    <property type="entry name" value="ABC TRANSPORTER PERMEASE PROTEIN HI_0355-RELATED"/>
    <property type="match status" value="1"/>
</dbReference>
<feature type="transmembrane region" description="Helical" evidence="7">
    <location>
        <begin position="119"/>
        <end position="141"/>
    </location>
</feature>
<dbReference type="InterPro" id="IPR035906">
    <property type="entry name" value="MetI-like_sf"/>
</dbReference>
<dbReference type="Gene3D" id="1.10.3720.10">
    <property type="entry name" value="MetI-like"/>
    <property type="match status" value="1"/>
</dbReference>
<dbReference type="GO" id="GO:0055085">
    <property type="term" value="P:transmembrane transport"/>
    <property type="evidence" value="ECO:0007669"/>
    <property type="project" value="InterPro"/>
</dbReference>
<feature type="region of interest" description="Disordered" evidence="8">
    <location>
        <begin position="1"/>
        <end position="22"/>
    </location>
</feature>
<comment type="caution">
    <text evidence="10">The sequence shown here is derived from an EMBL/GenBank/DDBJ whole genome shotgun (WGS) entry which is preliminary data.</text>
</comment>
<dbReference type="Pfam" id="PF00528">
    <property type="entry name" value="BPD_transp_1"/>
    <property type="match status" value="1"/>
</dbReference>
<dbReference type="PANTHER" id="PTHR30151">
    <property type="entry name" value="ALKANE SULFONATE ABC TRANSPORTER-RELATED, MEMBRANE SUBUNIT"/>
    <property type="match status" value="1"/>
</dbReference>
<keyword evidence="3" id="KW-1003">Cell membrane</keyword>
<dbReference type="CDD" id="cd06261">
    <property type="entry name" value="TM_PBP2"/>
    <property type="match status" value="1"/>
</dbReference>
<reference evidence="10 11" key="1">
    <citation type="submission" date="2018-01" db="EMBL/GenBank/DDBJ databases">
        <title>Draft genome sequence of Sphaerisporangium sp. 7K107.</title>
        <authorList>
            <person name="Sahin N."/>
            <person name="Saygin H."/>
            <person name="Ay H."/>
        </authorList>
    </citation>
    <scope>NUCLEOTIDE SEQUENCE [LARGE SCALE GENOMIC DNA]</scope>
    <source>
        <strain evidence="10 11">7K107</strain>
    </source>
</reference>
<organism evidence="10 11">
    <name type="scientific">Spongiactinospora gelatinilytica</name>
    <dbReference type="NCBI Taxonomy" id="2666298"/>
    <lineage>
        <taxon>Bacteria</taxon>
        <taxon>Bacillati</taxon>
        <taxon>Actinomycetota</taxon>
        <taxon>Actinomycetes</taxon>
        <taxon>Streptosporangiales</taxon>
        <taxon>Streptosporangiaceae</taxon>
        <taxon>Spongiactinospora</taxon>
    </lineage>
</organism>
<evidence type="ECO:0000256" key="7">
    <source>
        <dbReference type="RuleBase" id="RU363032"/>
    </source>
</evidence>
<accession>A0A2W2G107</accession>
<name>A0A2W2G107_9ACTN</name>
<dbReference type="GO" id="GO:0005886">
    <property type="term" value="C:plasma membrane"/>
    <property type="evidence" value="ECO:0007669"/>
    <property type="project" value="UniProtKB-SubCell"/>
</dbReference>
<evidence type="ECO:0000313" key="10">
    <source>
        <dbReference type="EMBL" id="PZG41642.1"/>
    </source>
</evidence>
<dbReference type="EMBL" id="POUA01000168">
    <property type="protein sequence ID" value="PZG41642.1"/>
    <property type="molecule type" value="Genomic_DNA"/>
</dbReference>
<evidence type="ECO:0000256" key="3">
    <source>
        <dbReference type="ARBA" id="ARBA00022475"/>
    </source>
</evidence>
<evidence type="ECO:0000259" key="9">
    <source>
        <dbReference type="PROSITE" id="PS50928"/>
    </source>
</evidence>
<evidence type="ECO:0000256" key="2">
    <source>
        <dbReference type="ARBA" id="ARBA00022448"/>
    </source>
</evidence>
<evidence type="ECO:0000256" key="8">
    <source>
        <dbReference type="SAM" id="MobiDB-lite"/>
    </source>
</evidence>
<evidence type="ECO:0000256" key="5">
    <source>
        <dbReference type="ARBA" id="ARBA00022989"/>
    </source>
</evidence>
<evidence type="ECO:0000256" key="4">
    <source>
        <dbReference type="ARBA" id="ARBA00022692"/>
    </source>
</evidence>
<evidence type="ECO:0000256" key="6">
    <source>
        <dbReference type="ARBA" id="ARBA00023136"/>
    </source>
</evidence>
<feature type="transmembrane region" description="Helical" evidence="7">
    <location>
        <begin position="147"/>
        <end position="167"/>
    </location>
</feature>
<feature type="transmembrane region" description="Helical" evidence="7">
    <location>
        <begin position="191"/>
        <end position="216"/>
    </location>
</feature>
<keyword evidence="4 7" id="KW-0812">Transmembrane</keyword>
<dbReference type="PROSITE" id="PS50928">
    <property type="entry name" value="ABC_TM1"/>
    <property type="match status" value="1"/>
</dbReference>
<evidence type="ECO:0000256" key="1">
    <source>
        <dbReference type="ARBA" id="ARBA00004651"/>
    </source>
</evidence>